<evidence type="ECO:0000256" key="1">
    <source>
        <dbReference type="ARBA" id="ARBA00004623"/>
    </source>
</evidence>
<dbReference type="InterPro" id="IPR000719">
    <property type="entry name" value="Prot_kinase_dom"/>
</dbReference>
<dbReference type="InterPro" id="IPR011009">
    <property type="entry name" value="Kinase-like_dom_sf"/>
</dbReference>
<evidence type="ECO:0000313" key="13">
    <source>
        <dbReference type="EMBL" id="KAH0544541.1"/>
    </source>
</evidence>
<comment type="subcellular location">
    <subcellularLocation>
        <location evidence="1">Preautophagosomal structure membrane</location>
        <topology evidence="1">Peripheral membrane protein</topology>
    </subcellularLocation>
</comment>
<evidence type="ECO:0000256" key="11">
    <source>
        <dbReference type="PROSITE-ProRule" id="PRU10141"/>
    </source>
</evidence>
<feature type="binding site" evidence="11">
    <location>
        <position position="85"/>
    </location>
    <ligand>
        <name>ATP</name>
        <dbReference type="ChEBI" id="CHEBI:30616"/>
    </ligand>
</feature>
<keyword evidence="4" id="KW-0808">Transferase</keyword>
<comment type="catalytic activity">
    <reaction evidence="10">
        <text>L-seryl-[protein] + ATP = O-phospho-L-seryl-[protein] + ADP + H(+)</text>
        <dbReference type="Rhea" id="RHEA:17989"/>
        <dbReference type="Rhea" id="RHEA-COMP:9863"/>
        <dbReference type="Rhea" id="RHEA-COMP:11604"/>
        <dbReference type="ChEBI" id="CHEBI:15378"/>
        <dbReference type="ChEBI" id="CHEBI:29999"/>
        <dbReference type="ChEBI" id="CHEBI:30616"/>
        <dbReference type="ChEBI" id="CHEBI:83421"/>
        <dbReference type="ChEBI" id="CHEBI:456216"/>
        <dbReference type="EC" id="2.7.11.1"/>
    </reaction>
</comment>
<accession>A0A9P8L2V9</accession>
<dbReference type="SUPFAM" id="SSF56112">
    <property type="entry name" value="Protein kinase-like (PK-like)"/>
    <property type="match status" value="1"/>
</dbReference>
<evidence type="ECO:0000256" key="8">
    <source>
        <dbReference type="ARBA" id="ARBA00030237"/>
    </source>
</evidence>
<comment type="caution">
    <text evidence="13">The sequence shown here is derived from an EMBL/GenBank/DDBJ whole genome shotgun (WGS) entry which is preliminary data.</text>
</comment>
<dbReference type="Proteomes" id="UP000698800">
    <property type="component" value="Unassembled WGS sequence"/>
</dbReference>
<dbReference type="GO" id="GO:0005829">
    <property type="term" value="C:cytosol"/>
    <property type="evidence" value="ECO:0007669"/>
    <property type="project" value="TreeGrafter"/>
</dbReference>
<keyword evidence="3" id="KW-0723">Serine/threonine-protein kinase</keyword>
<evidence type="ECO:0000256" key="5">
    <source>
        <dbReference type="ARBA" id="ARBA00022741"/>
    </source>
</evidence>
<keyword evidence="5 11" id="KW-0547">Nucleotide-binding</keyword>
<gene>
    <name evidence="13" type="ORF">FGG08_001313</name>
</gene>
<evidence type="ECO:0000256" key="2">
    <source>
        <dbReference type="ARBA" id="ARBA00012513"/>
    </source>
</evidence>
<keyword evidence="14" id="KW-1185">Reference proteome</keyword>
<keyword evidence="6" id="KW-0418">Kinase</keyword>
<dbReference type="PANTHER" id="PTHR24348">
    <property type="entry name" value="SERINE/THREONINE-PROTEIN KINASE UNC-51-RELATED"/>
    <property type="match status" value="1"/>
</dbReference>
<dbReference type="GO" id="GO:0005524">
    <property type="term" value="F:ATP binding"/>
    <property type="evidence" value="ECO:0007669"/>
    <property type="project" value="UniProtKB-UniRule"/>
</dbReference>
<feature type="domain" description="Protein kinase" evidence="12">
    <location>
        <begin position="55"/>
        <end position="370"/>
    </location>
</feature>
<evidence type="ECO:0000256" key="9">
    <source>
        <dbReference type="ARBA" id="ARBA00047899"/>
    </source>
</evidence>
<sequence>MEGLRLQTILGVLDNPNHPLYKYWNISLDRWPDLVGCKCPHLSSTDECPEINKTWLFYHVIGAGSHGVVYLARHRENPNLHVAVKRIADEYDEQEILKTQVHENHPRILDEAYVLAVLAGSSRINSIIAQYVHGNDRYIVMELFGVPITDAMRNAQEIHCKSEECRPFTGETFIVDEEGKKEARLVENDVCKIVSHLLGGMLYAKDRGVIHTDINQRNFLVDSQLNAQLIDFGISPLCPDDDFIRYYSFIPRVENQVLPEVIDPQDFSVRRAAFDLRKNDVWLLGILAFELLHGCPPWQDRSYEGWEQNVIGSYADGQESREQRRERILRLPVPINENLSEDCKDALRAMLQTNPEDRATLEDLITLPWFSGWYVDSDHVFRRPVPEQKKMQKRFFSLWD</sequence>
<dbReference type="InterPro" id="IPR045269">
    <property type="entry name" value="Atg1-like"/>
</dbReference>
<dbReference type="AlphaFoldDB" id="A0A9P8L2V9"/>
<organism evidence="13 14">
    <name type="scientific">Glutinoglossum americanum</name>
    <dbReference type="NCBI Taxonomy" id="1670608"/>
    <lineage>
        <taxon>Eukaryota</taxon>
        <taxon>Fungi</taxon>
        <taxon>Dikarya</taxon>
        <taxon>Ascomycota</taxon>
        <taxon>Pezizomycotina</taxon>
        <taxon>Geoglossomycetes</taxon>
        <taxon>Geoglossales</taxon>
        <taxon>Geoglossaceae</taxon>
        <taxon>Glutinoglossum</taxon>
    </lineage>
</organism>
<dbReference type="PROSITE" id="PS00107">
    <property type="entry name" value="PROTEIN_KINASE_ATP"/>
    <property type="match status" value="1"/>
</dbReference>
<dbReference type="Pfam" id="PF00069">
    <property type="entry name" value="Pkinase"/>
    <property type="match status" value="1"/>
</dbReference>
<dbReference type="GO" id="GO:0010506">
    <property type="term" value="P:regulation of autophagy"/>
    <property type="evidence" value="ECO:0007669"/>
    <property type="project" value="InterPro"/>
</dbReference>
<evidence type="ECO:0000313" key="14">
    <source>
        <dbReference type="Proteomes" id="UP000698800"/>
    </source>
</evidence>
<dbReference type="GO" id="GO:0005776">
    <property type="term" value="C:autophagosome"/>
    <property type="evidence" value="ECO:0007669"/>
    <property type="project" value="TreeGrafter"/>
</dbReference>
<dbReference type="OrthoDB" id="8596411at2759"/>
<dbReference type="PROSITE" id="PS50011">
    <property type="entry name" value="PROTEIN_KINASE_DOM"/>
    <property type="match status" value="1"/>
</dbReference>
<keyword evidence="7 11" id="KW-0067">ATP-binding</keyword>
<name>A0A9P8L2V9_9PEZI</name>
<dbReference type="GO" id="GO:0034045">
    <property type="term" value="C:phagophore assembly site membrane"/>
    <property type="evidence" value="ECO:0007669"/>
    <property type="project" value="UniProtKB-SubCell"/>
</dbReference>
<dbReference type="GO" id="GO:0000045">
    <property type="term" value="P:autophagosome assembly"/>
    <property type="evidence" value="ECO:0007669"/>
    <property type="project" value="TreeGrafter"/>
</dbReference>
<evidence type="ECO:0000256" key="7">
    <source>
        <dbReference type="ARBA" id="ARBA00022840"/>
    </source>
</evidence>
<dbReference type="Gene3D" id="3.30.200.20">
    <property type="entry name" value="Phosphorylase Kinase, domain 1"/>
    <property type="match status" value="1"/>
</dbReference>
<dbReference type="Gene3D" id="1.10.510.10">
    <property type="entry name" value="Transferase(Phosphotransferase) domain 1"/>
    <property type="match status" value="1"/>
</dbReference>
<dbReference type="InterPro" id="IPR017441">
    <property type="entry name" value="Protein_kinase_ATP_BS"/>
</dbReference>
<proteinExistence type="predicted"/>
<comment type="catalytic activity">
    <reaction evidence="9">
        <text>L-threonyl-[protein] + ATP = O-phospho-L-threonyl-[protein] + ADP + H(+)</text>
        <dbReference type="Rhea" id="RHEA:46608"/>
        <dbReference type="Rhea" id="RHEA-COMP:11060"/>
        <dbReference type="Rhea" id="RHEA-COMP:11605"/>
        <dbReference type="ChEBI" id="CHEBI:15378"/>
        <dbReference type="ChEBI" id="CHEBI:30013"/>
        <dbReference type="ChEBI" id="CHEBI:30616"/>
        <dbReference type="ChEBI" id="CHEBI:61977"/>
        <dbReference type="ChEBI" id="CHEBI:456216"/>
        <dbReference type="EC" id="2.7.11.1"/>
    </reaction>
</comment>
<evidence type="ECO:0000256" key="6">
    <source>
        <dbReference type="ARBA" id="ARBA00022777"/>
    </source>
</evidence>
<dbReference type="EMBL" id="JAGHQL010000017">
    <property type="protein sequence ID" value="KAH0544541.1"/>
    <property type="molecule type" value="Genomic_DNA"/>
</dbReference>
<reference evidence="13" key="1">
    <citation type="submission" date="2021-03" db="EMBL/GenBank/DDBJ databases">
        <title>Comparative genomics and phylogenomic investigation of the class Geoglossomycetes provide insights into ecological specialization and systematics.</title>
        <authorList>
            <person name="Melie T."/>
            <person name="Pirro S."/>
            <person name="Miller A.N."/>
            <person name="Quandt A."/>
        </authorList>
    </citation>
    <scope>NUCLEOTIDE SEQUENCE</scope>
    <source>
        <strain evidence="13">GBOQ0MN5Z8</strain>
    </source>
</reference>
<dbReference type="PANTHER" id="PTHR24348:SF22">
    <property type="entry name" value="NON-SPECIFIC SERINE_THREONINE PROTEIN KINASE"/>
    <property type="match status" value="1"/>
</dbReference>
<evidence type="ECO:0000256" key="3">
    <source>
        <dbReference type="ARBA" id="ARBA00022527"/>
    </source>
</evidence>
<evidence type="ECO:0000256" key="10">
    <source>
        <dbReference type="ARBA" id="ARBA00048679"/>
    </source>
</evidence>
<dbReference type="GO" id="GO:0004674">
    <property type="term" value="F:protein serine/threonine kinase activity"/>
    <property type="evidence" value="ECO:0007669"/>
    <property type="project" value="UniProtKB-KW"/>
</dbReference>
<evidence type="ECO:0000256" key="4">
    <source>
        <dbReference type="ARBA" id="ARBA00022679"/>
    </source>
</evidence>
<evidence type="ECO:0000259" key="12">
    <source>
        <dbReference type="PROSITE" id="PS50011"/>
    </source>
</evidence>
<protein>
    <recommendedName>
        <fullName evidence="2">non-specific serine/threonine protein kinase</fullName>
        <ecNumber evidence="2">2.7.11.1</ecNumber>
    </recommendedName>
    <alternativeName>
        <fullName evidence="8">Autophagy-related protein 1</fullName>
    </alternativeName>
</protein>
<dbReference type="EC" id="2.7.11.1" evidence="2"/>